<evidence type="ECO:0000256" key="1">
    <source>
        <dbReference type="ARBA" id="ARBA00022801"/>
    </source>
</evidence>
<dbReference type="Gene3D" id="2.40.260.10">
    <property type="entry name" value="Sortase"/>
    <property type="match status" value="1"/>
</dbReference>
<feature type="transmembrane region" description="Helical" evidence="2">
    <location>
        <begin position="260"/>
        <end position="277"/>
    </location>
</feature>
<dbReference type="InterPro" id="IPR005754">
    <property type="entry name" value="Sortase"/>
</dbReference>
<keyword evidence="2" id="KW-1133">Transmembrane helix</keyword>
<comment type="caution">
    <text evidence="3">The sequence shown here is derived from an EMBL/GenBank/DDBJ whole genome shotgun (WGS) entry which is preliminary data.</text>
</comment>
<feature type="transmembrane region" description="Helical" evidence="2">
    <location>
        <begin position="12"/>
        <end position="29"/>
    </location>
</feature>
<dbReference type="NCBIfam" id="TIGR01076">
    <property type="entry name" value="sortase_fam"/>
    <property type="match status" value="1"/>
</dbReference>
<keyword evidence="1" id="KW-0378">Hydrolase</keyword>
<evidence type="ECO:0000256" key="2">
    <source>
        <dbReference type="SAM" id="Phobius"/>
    </source>
</evidence>
<accession>A0ABR7F029</accession>
<keyword evidence="2" id="KW-0812">Transmembrane</keyword>
<dbReference type="Pfam" id="PF04203">
    <property type="entry name" value="Sortase"/>
    <property type="match status" value="1"/>
</dbReference>
<dbReference type="NCBIfam" id="NF033745">
    <property type="entry name" value="class_C_sortase"/>
    <property type="match status" value="1"/>
</dbReference>
<evidence type="ECO:0000313" key="3">
    <source>
        <dbReference type="EMBL" id="MBC5666936.1"/>
    </source>
</evidence>
<dbReference type="Proteomes" id="UP000597877">
    <property type="component" value="Unassembled WGS sequence"/>
</dbReference>
<dbReference type="CDD" id="cd05827">
    <property type="entry name" value="Sortase_C"/>
    <property type="match status" value="1"/>
</dbReference>
<dbReference type="EMBL" id="JACOOZ010000002">
    <property type="protein sequence ID" value="MBC5666936.1"/>
    <property type="molecule type" value="Genomic_DNA"/>
</dbReference>
<dbReference type="InterPro" id="IPR042002">
    <property type="entry name" value="Sortase_C"/>
</dbReference>
<protein>
    <submittedName>
        <fullName evidence="3">Class C sortase</fullName>
    </submittedName>
</protein>
<organism evidence="3 4">
    <name type="scientific">Eubacterium segne</name>
    <dbReference type="NCBI Taxonomy" id="2763045"/>
    <lineage>
        <taxon>Bacteria</taxon>
        <taxon>Bacillati</taxon>
        <taxon>Bacillota</taxon>
        <taxon>Clostridia</taxon>
        <taxon>Eubacteriales</taxon>
        <taxon>Eubacteriaceae</taxon>
        <taxon>Eubacterium</taxon>
    </lineage>
</organism>
<keyword evidence="2" id="KW-0472">Membrane</keyword>
<dbReference type="InterPro" id="IPR023365">
    <property type="entry name" value="Sortase_dom-sf"/>
</dbReference>
<gene>
    <name evidence="3" type="ORF">H8S00_02870</name>
</gene>
<sequence length="292" mass="32393">MKFRKFLLRKMIPALIIAVGGLIAAYPYISNEIYKNRASSVITSSEKSISSTSQKKLDEIRRQADKYNSELVNRVGVLHDPFDTDVIKKAPKGYESQLSVNGSPVMGEIVIPQIDVKLPIYHGTSQTVLEAGCGHLEGTSLPVGGKSTNSVITGHTGLRNKKLFTDLELLSVGDVFYIRVLGERLCYRVCEINVVLPGDTGKLSIRDGEDLCTLVTCTPYGVNDHRLLVTGKRCSDNAVSETTTKKRRTSQWMREYETCIIIGLFLSLLLVVTDRIIRNKNGRKKKKGRDSA</sequence>
<name>A0ABR7F029_9FIRM</name>
<keyword evidence="4" id="KW-1185">Reference proteome</keyword>
<dbReference type="SUPFAM" id="SSF63817">
    <property type="entry name" value="Sortase"/>
    <property type="match status" value="1"/>
</dbReference>
<evidence type="ECO:0000313" key="4">
    <source>
        <dbReference type="Proteomes" id="UP000597877"/>
    </source>
</evidence>
<proteinExistence type="predicted"/>
<dbReference type="RefSeq" id="WP_186839959.1">
    <property type="nucleotide sequence ID" value="NZ_JACOOZ010000002.1"/>
</dbReference>
<reference evidence="3 4" key="1">
    <citation type="submission" date="2020-08" db="EMBL/GenBank/DDBJ databases">
        <title>Genome public.</title>
        <authorList>
            <person name="Liu C."/>
            <person name="Sun Q."/>
        </authorList>
    </citation>
    <scope>NUCLEOTIDE SEQUENCE [LARGE SCALE GENOMIC DNA]</scope>
    <source>
        <strain evidence="3 4">BX4</strain>
    </source>
</reference>